<keyword evidence="2" id="KW-1277">Toxin-antitoxin system</keyword>
<protein>
    <submittedName>
        <fullName evidence="9">PIN domain nuclease</fullName>
    </submittedName>
</protein>
<evidence type="ECO:0000259" key="8">
    <source>
        <dbReference type="Pfam" id="PF01850"/>
    </source>
</evidence>
<evidence type="ECO:0000256" key="7">
    <source>
        <dbReference type="ARBA" id="ARBA00038093"/>
    </source>
</evidence>
<keyword evidence="4" id="KW-0479">Metal-binding</keyword>
<comment type="caution">
    <text evidence="9">The sequence shown here is derived from an EMBL/GenBank/DDBJ whole genome shotgun (WGS) entry which is preliminary data.</text>
</comment>
<dbReference type="CDD" id="cd18738">
    <property type="entry name" value="PIN_VapC4-5_FitB-like"/>
    <property type="match status" value="1"/>
</dbReference>
<keyword evidence="10" id="KW-1185">Reference proteome</keyword>
<evidence type="ECO:0000313" key="9">
    <source>
        <dbReference type="EMBL" id="RBQ05482.1"/>
    </source>
</evidence>
<keyword evidence="3" id="KW-0540">Nuclease</keyword>
<keyword evidence="5" id="KW-0378">Hydrolase</keyword>
<dbReference type="InterPro" id="IPR050556">
    <property type="entry name" value="Type_II_TA_system_RNase"/>
</dbReference>
<dbReference type="Gene3D" id="3.40.50.1010">
    <property type="entry name" value="5'-nuclease"/>
    <property type="match status" value="1"/>
</dbReference>
<evidence type="ECO:0000256" key="4">
    <source>
        <dbReference type="ARBA" id="ARBA00022723"/>
    </source>
</evidence>
<feature type="domain" description="PIN" evidence="8">
    <location>
        <begin position="20"/>
        <end position="129"/>
    </location>
</feature>
<evidence type="ECO:0000256" key="5">
    <source>
        <dbReference type="ARBA" id="ARBA00022801"/>
    </source>
</evidence>
<dbReference type="PANTHER" id="PTHR33653:SF1">
    <property type="entry name" value="RIBONUCLEASE VAPC2"/>
    <property type="match status" value="1"/>
</dbReference>
<dbReference type="GO" id="GO:0004518">
    <property type="term" value="F:nuclease activity"/>
    <property type="evidence" value="ECO:0007669"/>
    <property type="project" value="UniProtKB-KW"/>
</dbReference>
<proteinExistence type="inferred from homology"/>
<name>A0A366KX78_9SPHI</name>
<evidence type="ECO:0000256" key="1">
    <source>
        <dbReference type="ARBA" id="ARBA00001946"/>
    </source>
</evidence>
<organism evidence="9 10">
    <name type="scientific">Pedobacter miscanthi</name>
    <dbReference type="NCBI Taxonomy" id="2259170"/>
    <lineage>
        <taxon>Bacteria</taxon>
        <taxon>Pseudomonadati</taxon>
        <taxon>Bacteroidota</taxon>
        <taxon>Sphingobacteriia</taxon>
        <taxon>Sphingobacteriales</taxon>
        <taxon>Sphingobacteriaceae</taxon>
        <taxon>Pedobacter</taxon>
    </lineage>
</organism>
<dbReference type="GO" id="GO:0016787">
    <property type="term" value="F:hydrolase activity"/>
    <property type="evidence" value="ECO:0007669"/>
    <property type="project" value="UniProtKB-KW"/>
</dbReference>
<sequence length="138" mass="16084">MGKKSARRSQSSTFIKMAFLLDSNIIIYSYLNEFDFLRKLIIDQSCMVSEISRIEVLGYHALKKEEDKYFQDVFAYVPILLPNQNIFNQAINLRKKYNLKLGDSLIGATALVYNLNIYTRNTADFERIKDLKVFNPII</sequence>
<keyword evidence="6" id="KW-0460">Magnesium</keyword>
<dbReference type="Pfam" id="PF01850">
    <property type="entry name" value="PIN"/>
    <property type="match status" value="1"/>
</dbReference>
<evidence type="ECO:0000256" key="2">
    <source>
        <dbReference type="ARBA" id="ARBA00022649"/>
    </source>
</evidence>
<dbReference type="PANTHER" id="PTHR33653">
    <property type="entry name" value="RIBONUCLEASE VAPC2"/>
    <property type="match status" value="1"/>
</dbReference>
<evidence type="ECO:0000313" key="10">
    <source>
        <dbReference type="Proteomes" id="UP000252081"/>
    </source>
</evidence>
<dbReference type="InterPro" id="IPR029060">
    <property type="entry name" value="PIN-like_dom_sf"/>
</dbReference>
<dbReference type="SUPFAM" id="SSF88723">
    <property type="entry name" value="PIN domain-like"/>
    <property type="match status" value="1"/>
</dbReference>
<dbReference type="EMBL" id="QNQU01000013">
    <property type="protein sequence ID" value="RBQ05482.1"/>
    <property type="molecule type" value="Genomic_DNA"/>
</dbReference>
<dbReference type="InterPro" id="IPR002716">
    <property type="entry name" value="PIN_dom"/>
</dbReference>
<accession>A0A366KX78</accession>
<dbReference type="GO" id="GO:0046872">
    <property type="term" value="F:metal ion binding"/>
    <property type="evidence" value="ECO:0007669"/>
    <property type="project" value="UniProtKB-KW"/>
</dbReference>
<dbReference type="Proteomes" id="UP000252081">
    <property type="component" value="Unassembled WGS sequence"/>
</dbReference>
<evidence type="ECO:0000256" key="6">
    <source>
        <dbReference type="ARBA" id="ARBA00022842"/>
    </source>
</evidence>
<comment type="similarity">
    <text evidence="7">Belongs to the PINc/VapC protein family.</text>
</comment>
<dbReference type="AlphaFoldDB" id="A0A366KX78"/>
<reference evidence="9 10" key="1">
    <citation type="submission" date="2018-07" db="EMBL/GenBank/DDBJ databases">
        <title>A draft genome of a endophytic bacteria, a new species of Pedobacter.</title>
        <authorList>
            <person name="Zhang Z.D."/>
            <person name="Chen Z.J."/>
        </authorList>
    </citation>
    <scope>NUCLEOTIDE SEQUENCE [LARGE SCALE GENOMIC DNA]</scope>
    <source>
        <strain evidence="9 10">RS10</strain>
    </source>
</reference>
<comment type="cofactor">
    <cofactor evidence="1">
        <name>Mg(2+)</name>
        <dbReference type="ChEBI" id="CHEBI:18420"/>
    </cofactor>
</comment>
<evidence type="ECO:0000256" key="3">
    <source>
        <dbReference type="ARBA" id="ARBA00022722"/>
    </source>
</evidence>
<gene>
    <name evidence="9" type="ORF">DRW42_15950</name>
</gene>